<keyword evidence="1" id="KW-0175">Coiled coil</keyword>
<feature type="coiled-coil region" evidence="1">
    <location>
        <begin position="121"/>
        <end position="148"/>
    </location>
</feature>
<keyword evidence="3" id="KW-1185">Reference proteome</keyword>
<dbReference type="Proteomes" id="UP000295658">
    <property type="component" value="Unassembled WGS sequence"/>
</dbReference>
<name>A0A4R1QH38_9BACL</name>
<dbReference type="Pfam" id="PF09580">
    <property type="entry name" value="Spore_YhcN_YlaJ"/>
    <property type="match status" value="1"/>
</dbReference>
<gene>
    <name evidence="2" type="ORF">EDD69_10427</name>
</gene>
<dbReference type="RefSeq" id="WP_132947745.1">
    <property type="nucleotide sequence ID" value="NZ_SLUL01000004.1"/>
</dbReference>
<organism evidence="2 3">
    <name type="scientific">Thermolongibacillus altinsuensis</name>
    <dbReference type="NCBI Taxonomy" id="575256"/>
    <lineage>
        <taxon>Bacteria</taxon>
        <taxon>Bacillati</taxon>
        <taxon>Bacillota</taxon>
        <taxon>Bacilli</taxon>
        <taxon>Bacillales</taxon>
        <taxon>Anoxybacillaceae</taxon>
        <taxon>Thermolongibacillus</taxon>
    </lineage>
</organism>
<dbReference type="OrthoDB" id="2969307at2"/>
<accession>A0A4R1QH38</accession>
<evidence type="ECO:0000256" key="1">
    <source>
        <dbReference type="SAM" id="Coils"/>
    </source>
</evidence>
<evidence type="ECO:0000313" key="3">
    <source>
        <dbReference type="Proteomes" id="UP000295658"/>
    </source>
</evidence>
<sequence>MNKPLIFFLFIFVLFGCSKENEVQKQSLQKLNLTQTSTKETAHRDDQNVAEKAVQIVKQKREVNDVLAVNSEKKMIVAYKVKHLERFRMKKIEKAIRKELEKNFPNYEIIVSSDLKLFWKTEELKQKLEKKRLDQKKLDKEIDMLKKLSKEQT</sequence>
<dbReference type="AlphaFoldDB" id="A0A4R1QH38"/>
<dbReference type="InterPro" id="IPR019076">
    <property type="entry name" value="Spore_lipoprot_YhcN/YlaJ-like"/>
</dbReference>
<dbReference type="PROSITE" id="PS51257">
    <property type="entry name" value="PROKAR_LIPOPROTEIN"/>
    <property type="match status" value="1"/>
</dbReference>
<evidence type="ECO:0000313" key="2">
    <source>
        <dbReference type="EMBL" id="TCL50978.1"/>
    </source>
</evidence>
<comment type="caution">
    <text evidence="2">The sequence shown here is derived from an EMBL/GenBank/DDBJ whole genome shotgun (WGS) entry which is preliminary data.</text>
</comment>
<reference evidence="2 3" key="1">
    <citation type="submission" date="2019-03" db="EMBL/GenBank/DDBJ databases">
        <title>Genomic Encyclopedia of Type Strains, Phase IV (KMG-IV): sequencing the most valuable type-strain genomes for metagenomic binning, comparative biology and taxonomic classification.</title>
        <authorList>
            <person name="Goeker M."/>
        </authorList>
    </citation>
    <scope>NUCLEOTIDE SEQUENCE [LARGE SCALE GENOMIC DNA]</scope>
    <source>
        <strain evidence="2 3">DSM 24979</strain>
    </source>
</reference>
<proteinExistence type="predicted"/>
<dbReference type="EMBL" id="SLUL01000004">
    <property type="protein sequence ID" value="TCL50978.1"/>
    <property type="molecule type" value="Genomic_DNA"/>
</dbReference>
<protein>
    <submittedName>
        <fullName evidence="2">Peptidoglycan-synthase activator LpoB</fullName>
    </submittedName>
</protein>